<evidence type="ECO:0000259" key="3">
    <source>
        <dbReference type="Pfam" id="PF04073"/>
    </source>
</evidence>
<evidence type="ECO:0000256" key="2">
    <source>
        <dbReference type="SAM" id="MobiDB-lite"/>
    </source>
</evidence>
<proteinExistence type="inferred from homology"/>
<organism evidence="4 5">
    <name type="scientific">Rhodoplanes serenus</name>
    <dbReference type="NCBI Taxonomy" id="200615"/>
    <lineage>
        <taxon>Bacteria</taxon>
        <taxon>Pseudomonadati</taxon>
        <taxon>Pseudomonadota</taxon>
        <taxon>Alphaproteobacteria</taxon>
        <taxon>Hyphomicrobiales</taxon>
        <taxon>Nitrobacteraceae</taxon>
        <taxon>Rhodoplanes</taxon>
    </lineage>
</organism>
<dbReference type="Pfam" id="PF04073">
    <property type="entry name" value="tRNA_edit"/>
    <property type="match status" value="1"/>
</dbReference>
<gene>
    <name evidence="4" type="ORF">GJ689_22535</name>
</gene>
<dbReference type="InterPro" id="IPR007214">
    <property type="entry name" value="YbaK/aa-tRNA-synth-assoc-dom"/>
</dbReference>
<dbReference type="SUPFAM" id="SSF55826">
    <property type="entry name" value="YbaK/ProRS associated domain"/>
    <property type="match status" value="1"/>
</dbReference>
<feature type="region of interest" description="Disordered" evidence="2">
    <location>
        <begin position="1"/>
        <end position="25"/>
    </location>
</feature>
<evidence type="ECO:0000313" key="4">
    <source>
        <dbReference type="EMBL" id="MTW18979.1"/>
    </source>
</evidence>
<dbReference type="AlphaFoldDB" id="A0A9X5AUZ4"/>
<comment type="similarity">
    <text evidence="1">Belongs to the PRORSD1 family.</text>
</comment>
<feature type="domain" description="YbaK/aminoacyl-tRNA synthetase-associated" evidence="3">
    <location>
        <begin position="55"/>
        <end position="181"/>
    </location>
</feature>
<dbReference type="GO" id="GO:0002161">
    <property type="term" value="F:aminoacyl-tRNA deacylase activity"/>
    <property type="evidence" value="ECO:0007669"/>
    <property type="project" value="InterPro"/>
</dbReference>
<reference evidence="4 5" key="1">
    <citation type="submission" date="2019-11" db="EMBL/GenBank/DDBJ databases">
        <title>Whole-genome sequence of Rhodoplanes serenus DSM 18633, type strain.</title>
        <authorList>
            <person name="Kyndt J.A."/>
            <person name="Meyer T.E."/>
        </authorList>
    </citation>
    <scope>NUCLEOTIDE SEQUENCE [LARGE SCALE GENOMIC DNA]</scope>
    <source>
        <strain evidence="4 5">DSM 18633</strain>
    </source>
</reference>
<dbReference type="CDD" id="cd04335">
    <property type="entry name" value="PrdX_deacylase"/>
    <property type="match status" value="1"/>
</dbReference>
<protein>
    <submittedName>
        <fullName evidence="4">Prolyl-tRNA synthetase associated domain-containing protein</fullName>
    </submittedName>
</protein>
<dbReference type="FunFam" id="3.90.960.10:FF:000005">
    <property type="entry name" value="Putative prolyl-tRNA synthetase"/>
    <property type="match status" value="1"/>
</dbReference>
<dbReference type="Proteomes" id="UP000438991">
    <property type="component" value="Unassembled WGS sequence"/>
</dbReference>
<dbReference type="InterPro" id="IPR040285">
    <property type="entry name" value="ProX/PRXD1"/>
</dbReference>
<accession>A0A9X5AUZ4</accession>
<dbReference type="Gene3D" id="3.90.960.10">
    <property type="entry name" value="YbaK/aminoacyl-tRNA synthetase-associated domain"/>
    <property type="match status" value="1"/>
</dbReference>
<evidence type="ECO:0000313" key="5">
    <source>
        <dbReference type="Proteomes" id="UP000438991"/>
    </source>
</evidence>
<dbReference type="PANTHER" id="PTHR31423">
    <property type="entry name" value="YBAK DOMAIN-CONTAINING PROTEIN"/>
    <property type="match status" value="1"/>
</dbReference>
<evidence type="ECO:0000256" key="1">
    <source>
        <dbReference type="ARBA" id="ARBA00010201"/>
    </source>
</evidence>
<dbReference type="EMBL" id="WNKV01000022">
    <property type="protein sequence ID" value="MTW18979.1"/>
    <property type="molecule type" value="Genomic_DNA"/>
</dbReference>
<dbReference type="PANTHER" id="PTHR31423:SF3">
    <property type="entry name" value="PROLYL-TRNA SYNTHETASE ASSOCIATED DOMAIN-CONTAINING PROTEIN 1-RELATED"/>
    <property type="match status" value="1"/>
</dbReference>
<dbReference type="RefSeq" id="WP_155481306.1">
    <property type="nucleotide sequence ID" value="NZ_WNKV01000022.1"/>
</dbReference>
<comment type="caution">
    <text evidence="4">The sequence shown here is derived from an EMBL/GenBank/DDBJ whole genome shotgun (WGS) entry which is preliminary data.</text>
</comment>
<name>A0A9X5AUZ4_9BRAD</name>
<dbReference type="InterPro" id="IPR036754">
    <property type="entry name" value="YbaK/aa-tRNA-synt-asso_dom_sf"/>
</dbReference>
<sequence>MDRVDGPPAGRLQCGASIAEPDPPNPIADTIMPATPDDLFACLDRLGIAHRTVRHPPVFTVRESTALRGEIPGGHTKNLFLKDKRDALFLVVALEDAAIDLKGLHRRLGASGRFSFGSADLLRETLAVEPGSVTPFAALNDTDARVTVVLDRPMMATSPLNYHPLVNTMTTAVAPDDLVRFLRHTGHEPRLVAVSGPAPGGSD</sequence>